<protein>
    <submittedName>
        <fullName evidence="1">Uncharacterized protein</fullName>
    </submittedName>
</protein>
<evidence type="ECO:0000313" key="2">
    <source>
        <dbReference type="Proteomes" id="UP000430232"/>
    </source>
</evidence>
<accession>A0A6H9SXK9</accession>
<dbReference type="AlphaFoldDB" id="A0A6H9SXK9"/>
<dbReference type="OrthoDB" id="7066992at2"/>
<name>A0A6H9SXK9_9BURK</name>
<comment type="caution">
    <text evidence="1">The sequence shown here is derived from an EMBL/GenBank/DDBJ whole genome shotgun (WGS) entry which is preliminary data.</text>
</comment>
<dbReference type="Proteomes" id="UP000430232">
    <property type="component" value="Unassembled WGS sequence"/>
</dbReference>
<keyword evidence="2" id="KW-1185">Reference proteome</keyword>
<reference evidence="1 2" key="1">
    <citation type="submission" date="2019-09" db="EMBL/GenBank/DDBJ databases">
        <title>Draft genome sequences of 48 bacterial type strains from the CCUG.</title>
        <authorList>
            <person name="Tunovic T."/>
            <person name="Pineiro-Iglesias B."/>
            <person name="Unosson C."/>
            <person name="Inganas E."/>
            <person name="Ohlen M."/>
            <person name="Cardew S."/>
            <person name="Jensie-Markopoulos S."/>
            <person name="Salva-Serra F."/>
            <person name="Jaen-Luchoro D."/>
            <person name="Karlsson R."/>
            <person name="Svensson-Stadler L."/>
            <person name="Chun J."/>
            <person name="Moore E."/>
        </authorList>
    </citation>
    <scope>NUCLEOTIDE SEQUENCE [LARGE SCALE GENOMIC DNA]</scope>
    <source>
        <strain evidence="1 2">CCUG 54555</strain>
    </source>
</reference>
<sequence length="94" mass="10445">MLRLTLASTSGRTPASRPAFAIRRVWRSDVSCFEDSARIAYAPEHTSDDNLKVLCQRCRLAHGAEHRCARVAATRRARRAIGDLFDDAVTGESE</sequence>
<proteinExistence type="predicted"/>
<organism evidence="1 2">
    <name type="scientific">Burkholderia latens</name>
    <dbReference type="NCBI Taxonomy" id="488446"/>
    <lineage>
        <taxon>Bacteria</taxon>
        <taxon>Pseudomonadati</taxon>
        <taxon>Pseudomonadota</taxon>
        <taxon>Betaproteobacteria</taxon>
        <taxon>Burkholderiales</taxon>
        <taxon>Burkholderiaceae</taxon>
        <taxon>Burkholderia</taxon>
        <taxon>Burkholderia cepacia complex</taxon>
    </lineage>
</organism>
<gene>
    <name evidence="1" type="ORF">F7R21_02110</name>
</gene>
<dbReference type="EMBL" id="VZOJ01000002">
    <property type="protein sequence ID" value="KAB0644616.1"/>
    <property type="molecule type" value="Genomic_DNA"/>
</dbReference>
<evidence type="ECO:0000313" key="1">
    <source>
        <dbReference type="EMBL" id="KAB0644616.1"/>
    </source>
</evidence>